<protein>
    <submittedName>
        <fullName evidence="3">GIY-YIG nuclease family protein</fullName>
    </submittedName>
    <submittedName>
        <fullName evidence="4">Putative endonuclease</fullName>
    </submittedName>
</protein>
<dbReference type="InterPro" id="IPR050190">
    <property type="entry name" value="UPF0213_domain"/>
</dbReference>
<sequence length="107" mass="12685">MKPYYVYILLCSDGLTYTGITNDVARRYHEHQMGLNRTCFTFKRRPIELIFEQEFNDVVQAIYFEKKLKKWSGKKKLALANGPFDLRQILSECRNATHSDYNPEKDN</sequence>
<dbReference type="Proteomes" id="UP000245667">
    <property type="component" value="Unassembled WGS sequence"/>
</dbReference>
<accession>A0A316DT89</accession>
<evidence type="ECO:0000313" key="4">
    <source>
        <dbReference type="EMBL" id="PWK21527.1"/>
    </source>
</evidence>
<keyword evidence="4" id="KW-0378">Hydrolase</keyword>
<gene>
    <name evidence="3" type="ORF">HZY62_16550</name>
    <name evidence="4" type="ORF">LX92_03678</name>
</gene>
<dbReference type="AlphaFoldDB" id="A0A316DT89"/>
<evidence type="ECO:0000313" key="5">
    <source>
        <dbReference type="Proteomes" id="UP000245667"/>
    </source>
</evidence>
<dbReference type="PROSITE" id="PS50164">
    <property type="entry name" value="GIY_YIG"/>
    <property type="match status" value="1"/>
</dbReference>
<evidence type="ECO:0000313" key="6">
    <source>
        <dbReference type="Proteomes" id="UP000651837"/>
    </source>
</evidence>
<reference evidence="3 6" key="2">
    <citation type="submission" date="2020-07" db="EMBL/GenBank/DDBJ databases">
        <title>The draft genome sequence of Maribacter polysiphoniae KCTC 22021.</title>
        <authorList>
            <person name="Mu L."/>
        </authorList>
    </citation>
    <scope>NUCLEOTIDE SEQUENCE [LARGE SCALE GENOMIC DNA]</scope>
    <source>
        <strain evidence="3 6">KCTC 22021</strain>
    </source>
</reference>
<dbReference type="SUPFAM" id="SSF82771">
    <property type="entry name" value="GIY-YIG endonuclease"/>
    <property type="match status" value="1"/>
</dbReference>
<organism evidence="4 5">
    <name type="scientific">Maribacter polysiphoniae</name>
    <dbReference type="NCBI Taxonomy" id="429344"/>
    <lineage>
        <taxon>Bacteria</taxon>
        <taxon>Pseudomonadati</taxon>
        <taxon>Bacteroidota</taxon>
        <taxon>Flavobacteriia</taxon>
        <taxon>Flavobacteriales</taxon>
        <taxon>Flavobacteriaceae</taxon>
        <taxon>Maribacter</taxon>
    </lineage>
</organism>
<dbReference type="InterPro" id="IPR035901">
    <property type="entry name" value="GIY-YIG_endonuc_sf"/>
</dbReference>
<dbReference type="EMBL" id="JACWLN010000009">
    <property type="protein sequence ID" value="MBD1262212.1"/>
    <property type="molecule type" value="Genomic_DNA"/>
</dbReference>
<dbReference type="Proteomes" id="UP000651837">
    <property type="component" value="Unassembled WGS sequence"/>
</dbReference>
<evidence type="ECO:0000256" key="1">
    <source>
        <dbReference type="ARBA" id="ARBA00007435"/>
    </source>
</evidence>
<dbReference type="EMBL" id="QGGQ01000011">
    <property type="protein sequence ID" value="PWK21527.1"/>
    <property type="molecule type" value="Genomic_DNA"/>
</dbReference>
<dbReference type="GO" id="GO:0004519">
    <property type="term" value="F:endonuclease activity"/>
    <property type="evidence" value="ECO:0007669"/>
    <property type="project" value="UniProtKB-KW"/>
</dbReference>
<evidence type="ECO:0000259" key="2">
    <source>
        <dbReference type="PROSITE" id="PS50164"/>
    </source>
</evidence>
<comment type="caution">
    <text evidence="4">The sequence shown here is derived from an EMBL/GenBank/DDBJ whole genome shotgun (WGS) entry which is preliminary data.</text>
</comment>
<keyword evidence="4" id="KW-0255">Endonuclease</keyword>
<keyword evidence="6" id="KW-1185">Reference proteome</keyword>
<reference evidence="4 5" key="1">
    <citation type="submission" date="2018-05" db="EMBL/GenBank/DDBJ databases">
        <title>Genomic Encyclopedia of Archaeal and Bacterial Type Strains, Phase II (KMG-II): from individual species to whole genera.</title>
        <authorList>
            <person name="Goeker M."/>
        </authorList>
    </citation>
    <scope>NUCLEOTIDE SEQUENCE [LARGE SCALE GENOMIC DNA]</scope>
    <source>
        <strain evidence="4 5">DSM 23514</strain>
    </source>
</reference>
<dbReference type="PANTHER" id="PTHR34477:SF1">
    <property type="entry name" value="UPF0213 PROTEIN YHBQ"/>
    <property type="match status" value="1"/>
</dbReference>
<dbReference type="CDD" id="cd10456">
    <property type="entry name" value="GIY-YIG_UPF0213"/>
    <property type="match status" value="1"/>
</dbReference>
<comment type="similarity">
    <text evidence="1">Belongs to the UPF0213 family.</text>
</comment>
<feature type="domain" description="GIY-YIG" evidence="2">
    <location>
        <begin position="2"/>
        <end position="78"/>
    </location>
</feature>
<dbReference type="RefSeq" id="WP_109653695.1">
    <property type="nucleotide sequence ID" value="NZ_JACWLN010000009.1"/>
</dbReference>
<dbReference type="Gene3D" id="3.40.1440.10">
    <property type="entry name" value="GIY-YIG endonuclease"/>
    <property type="match status" value="1"/>
</dbReference>
<dbReference type="Pfam" id="PF01541">
    <property type="entry name" value="GIY-YIG"/>
    <property type="match status" value="1"/>
</dbReference>
<name>A0A316DT89_9FLAO</name>
<dbReference type="InterPro" id="IPR000305">
    <property type="entry name" value="GIY-YIG_endonuc"/>
</dbReference>
<evidence type="ECO:0000313" key="3">
    <source>
        <dbReference type="EMBL" id="MBD1262212.1"/>
    </source>
</evidence>
<keyword evidence="4" id="KW-0540">Nuclease</keyword>
<proteinExistence type="inferred from homology"/>
<dbReference type="PANTHER" id="PTHR34477">
    <property type="entry name" value="UPF0213 PROTEIN YHBQ"/>
    <property type="match status" value="1"/>
</dbReference>
<dbReference type="OrthoDB" id="1495241at2"/>